<dbReference type="PANTHER" id="PTHR43065:SF10">
    <property type="entry name" value="PEROXIDE STRESS-ACTIVATED HISTIDINE KINASE MAK3"/>
    <property type="match status" value="1"/>
</dbReference>
<accession>A0ABS6HHZ0</accession>
<keyword evidence="10" id="KW-1133">Transmembrane helix</keyword>
<keyword evidence="8" id="KW-0902">Two-component regulatory system</keyword>
<dbReference type="InterPro" id="IPR003661">
    <property type="entry name" value="HisK_dim/P_dom"/>
</dbReference>
<evidence type="ECO:0000256" key="4">
    <source>
        <dbReference type="ARBA" id="ARBA00022679"/>
    </source>
</evidence>
<evidence type="ECO:0000256" key="9">
    <source>
        <dbReference type="SAM" id="MobiDB-lite"/>
    </source>
</evidence>
<protein>
    <recommendedName>
        <fullName evidence="2">histidine kinase</fullName>
        <ecNumber evidence="2">2.7.13.3</ecNumber>
    </recommendedName>
</protein>
<dbReference type="InterPro" id="IPR003594">
    <property type="entry name" value="HATPase_dom"/>
</dbReference>
<name>A0ABS6HHZ0_9PROT</name>
<dbReference type="InterPro" id="IPR005467">
    <property type="entry name" value="His_kinase_dom"/>
</dbReference>
<keyword evidence="7" id="KW-0067">ATP-binding</keyword>
<dbReference type="GO" id="GO:0016301">
    <property type="term" value="F:kinase activity"/>
    <property type="evidence" value="ECO:0007669"/>
    <property type="project" value="UniProtKB-KW"/>
</dbReference>
<proteinExistence type="predicted"/>
<dbReference type="CDD" id="cd00082">
    <property type="entry name" value="HisKA"/>
    <property type="match status" value="1"/>
</dbReference>
<organism evidence="12 13">
    <name type="scientific">Falsiroseomonas oleicola</name>
    <dbReference type="NCBI Taxonomy" id="2801474"/>
    <lineage>
        <taxon>Bacteria</taxon>
        <taxon>Pseudomonadati</taxon>
        <taxon>Pseudomonadota</taxon>
        <taxon>Alphaproteobacteria</taxon>
        <taxon>Acetobacterales</taxon>
        <taxon>Roseomonadaceae</taxon>
        <taxon>Falsiroseomonas</taxon>
    </lineage>
</organism>
<keyword evidence="5" id="KW-0547">Nucleotide-binding</keyword>
<feature type="region of interest" description="Disordered" evidence="9">
    <location>
        <begin position="429"/>
        <end position="449"/>
    </location>
</feature>
<gene>
    <name evidence="12" type="ORF">JJQ90_24310</name>
</gene>
<keyword evidence="10" id="KW-0812">Transmembrane</keyword>
<evidence type="ECO:0000256" key="6">
    <source>
        <dbReference type="ARBA" id="ARBA00022777"/>
    </source>
</evidence>
<sequence length="449" mass="48018">MAGIAIFLTGLASAQFTMFIMGREIDHQTETMAAVYLDTLSSAAVQALETNDIPTLQKALERALGFQVGVVDRIIAVGLPDGTILARAGATDAEPPMTRGELASHWEPSEGGRIAWAQREVVQNNRVVALAAVQLAFPDVIRRRDGLRLRLGFACLLLAGFAAIMAADLAARLMQPVLKVAAFLEQMTARQEPRTEEPPPRRTEAGRLEAALERLMGHLREREALAARLTERERVAVLGRLAATVAHEVRNPLAGMLNAIDTLRHFGSDAAVRTRSLDLVERGLQQIETVVRTTLATQRPPPEARPVTAADLDDLHALVLPEARRRGVDLAWAVTLAEPFRTDGVQVRQIVLNLLLNAIAATPPGGQVLLRAARQGDMLRVQVEDQGGGLPPAAEGLLLGLSPAGIGDGLGLEVAARLAGSLGGHIGVESRPGGSRISIEIPRHPDHPA</sequence>
<evidence type="ECO:0000256" key="8">
    <source>
        <dbReference type="ARBA" id="ARBA00023012"/>
    </source>
</evidence>
<evidence type="ECO:0000256" key="1">
    <source>
        <dbReference type="ARBA" id="ARBA00000085"/>
    </source>
</evidence>
<evidence type="ECO:0000256" key="7">
    <source>
        <dbReference type="ARBA" id="ARBA00022840"/>
    </source>
</evidence>
<dbReference type="Proteomes" id="UP000689967">
    <property type="component" value="Unassembled WGS sequence"/>
</dbReference>
<keyword evidence="6 12" id="KW-0418">Kinase</keyword>
<dbReference type="Pfam" id="PF00512">
    <property type="entry name" value="HisKA"/>
    <property type="match status" value="1"/>
</dbReference>
<evidence type="ECO:0000313" key="12">
    <source>
        <dbReference type="EMBL" id="MBU8546865.1"/>
    </source>
</evidence>
<evidence type="ECO:0000256" key="5">
    <source>
        <dbReference type="ARBA" id="ARBA00022741"/>
    </source>
</evidence>
<dbReference type="SMART" id="SM00387">
    <property type="entry name" value="HATPase_c"/>
    <property type="match status" value="1"/>
</dbReference>
<reference evidence="12 13" key="1">
    <citation type="submission" date="2021-01" db="EMBL/GenBank/DDBJ databases">
        <title>Roseomonas sp. nov, a bacterium isolated from an oil production mixture in Yumen Oilfield.</title>
        <authorList>
            <person name="Wu D."/>
        </authorList>
    </citation>
    <scope>NUCLEOTIDE SEQUENCE [LARGE SCALE GENOMIC DNA]</scope>
    <source>
        <strain evidence="12 13">ROY-5-3</strain>
    </source>
</reference>
<evidence type="ECO:0000256" key="2">
    <source>
        <dbReference type="ARBA" id="ARBA00012438"/>
    </source>
</evidence>
<keyword evidence="3" id="KW-0597">Phosphoprotein</keyword>
<evidence type="ECO:0000313" key="13">
    <source>
        <dbReference type="Proteomes" id="UP000689967"/>
    </source>
</evidence>
<feature type="domain" description="Histidine kinase" evidence="11">
    <location>
        <begin position="244"/>
        <end position="445"/>
    </location>
</feature>
<keyword evidence="4" id="KW-0808">Transferase</keyword>
<feature type="transmembrane region" description="Helical" evidence="10">
    <location>
        <begin position="151"/>
        <end position="171"/>
    </location>
</feature>
<evidence type="ECO:0000259" key="11">
    <source>
        <dbReference type="PROSITE" id="PS50109"/>
    </source>
</evidence>
<dbReference type="PROSITE" id="PS50109">
    <property type="entry name" value="HIS_KIN"/>
    <property type="match status" value="1"/>
</dbReference>
<dbReference type="PANTHER" id="PTHR43065">
    <property type="entry name" value="SENSOR HISTIDINE KINASE"/>
    <property type="match status" value="1"/>
</dbReference>
<evidence type="ECO:0000256" key="3">
    <source>
        <dbReference type="ARBA" id="ARBA00022553"/>
    </source>
</evidence>
<dbReference type="RefSeq" id="WP_216878890.1">
    <property type="nucleotide sequence ID" value="NZ_JAERQM010000010.1"/>
</dbReference>
<dbReference type="SMART" id="SM00388">
    <property type="entry name" value="HisKA"/>
    <property type="match status" value="1"/>
</dbReference>
<comment type="catalytic activity">
    <reaction evidence="1">
        <text>ATP + protein L-histidine = ADP + protein N-phospho-L-histidine.</text>
        <dbReference type="EC" id="2.7.13.3"/>
    </reaction>
</comment>
<dbReference type="EMBL" id="JAERQM010000010">
    <property type="protein sequence ID" value="MBU8546865.1"/>
    <property type="molecule type" value="Genomic_DNA"/>
</dbReference>
<dbReference type="EC" id="2.7.13.3" evidence="2"/>
<keyword evidence="13" id="KW-1185">Reference proteome</keyword>
<dbReference type="Pfam" id="PF02518">
    <property type="entry name" value="HATPase_c"/>
    <property type="match status" value="1"/>
</dbReference>
<comment type="caution">
    <text evidence="12">The sequence shown here is derived from an EMBL/GenBank/DDBJ whole genome shotgun (WGS) entry which is preliminary data.</text>
</comment>
<evidence type="ECO:0000256" key="10">
    <source>
        <dbReference type="SAM" id="Phobius"/>
    </source>
</evidence>
<keyword evidence="10" id="KW-0472">Membrane</keyword>